<dbReference type="Pfam" id="PF03167">
    <property type="entry name" value="UDG"/>
    <property type="match status" value="1"/>
</dbReference>
<dbReference type="InterPro" id="IPR005122">
    <property type="entry name" value="Uracil-DNA_glycosylase-like"/>
</dbReference>
<dbReference type="InterPro" id="IPR026353">
    <property type="entry name" value="Hypoxan-DNA_Glyclase"/>
</dbReference>
<name>A0A1Z4BTN2_9GAMM</name>
<evidence type="ECO:0000259" key="1">
    <source>
        <dbReference type="Pfam" id="PF03167"/>
    </source>
</evidence>
<dbReference type="EMBL" id="CP022129">
    <property type="protein sequence ID" value="ASF44671.1"/>
    <property type="molecule type" value="Genomic_DNA"/>
</dbReference>
<evidence type="ECO:0000313" key="3">
    <source>
        <dbReference type="EMBL" id="POZ52630.1"/>
    </source>
</evidence>
<dbReference type="OrthoDB" id="9799921at2"/>
<dbReference type="NCBIfam" id="TIGR04274">
    <property type="entry name" value="hypoxanDNAglyco"/>
    <property type="match status" value="1"/>
</dbReference>
<protein>
    <submittedName>
        <fullName evidence="2">DNA-deoxyinosine glycosylase</fullName>
    </submittedName>
</protein>
<proteinExistence type="predicted"/>
<sequence>MTKHTAFPPIADPYATVLVLGSMPGAASLQAQQYYAHPRNAFWPIMAALFGELPPDYAQRQTLLKNQKMAVWDVLRKAARKGSLDANIDPNSIEVNDFLGFYRQHPSIVRVFFNGGMAEKIYRQRVLPMLGEDFCHLHYQRLPSTSPAYATLAVAEKIAAWQAIKPMAMAETVIK</sequence>
<accession>A0A1Z4BTN2</accession>
<dbReference type="CDD" id="cd10032">
    <property type="entry name" value="UDG-F6_HDG"/>
    <property type="match status" value="1"/>
</dbReference>
<dbReference type="AlphaFoldDB" id="A0A1Z4BTN2"/>
<keyword evidence="4" id="KW-1185">Reference proteome</keyword>
<gene>
    <name evidence="3" type="ORF">AADEFJLK_01234</name>
    <name evidence="2" type="ORF">CEK71_00545</name>
</gene>
<evidence type="ECO:0000313" key="4">
    <source>
        <dbReference type="Proteomes" id="UP000197019"/>
    </source>
</evidence>
<dbReference type="Proteomes" id="UP000197019">
    <property type="component" value="Chromosome"/>
</dbReference>
<evidence type="ECO:0000313" key="2">
    <source>
        <dbReference type="EMBL" id="ASF44671.1"/>
    </source>
</evidence>
<dbReference type="InterPro" id="IPR036895">
    <property type="entry name" value="Uracil-DNA_glycosylase-like_sf"/>
</dbReference>
<dbReference type="EMBL" id="PGFZ01000002">
    <property type="protein sequence ID" value="POZ52630.1"/>
    <property type="molecule type" value="Genomic_DNA"/>
</dbReference>
<reference evidence="2 4" key="1">
    <citation type="submission" date="2017-06" db="EMBL/GenBank/DDBJ databases">
        <title>Genome Sequencing of the methanotroph Methylovulum psychrotolerants str. HV10-M2 isolated from a high-altitude environment.</title>
        <authorList>
            <person name="Mateos-Rivera A."/>
        </authorList>
    </citation>
    <scope>NUCLEOTIDE SEQUENCE [LARGE SCALE GENOMIC DNA]</scope>
    <source>
        <strain evidence="2 4">HV10_M2</strain>
    </source>
</reference>
<dbReference type="Gene3D" id="3.40.470.10">
    <property type="entry name" value="Uracil-DNA glycosylase-like domain"/>
    <property type="match status" value="1"/>
</dbReference>
<reference evidence="3 5" key="2">
    <citation type="submission" date="2017-11" db="EMBL/GenBank/DDBJ databases">
        <title>Draft Genome Sequence of Methylobacter psychrotolerans Sph1T, an Obligate Methanotroph from Low-Temperature Environments.</title>
        <authorList>
            <person name="Oshkin I.Y."/>
            <person name="Miroshnikov K."/>
            <person name="Belova S.E."/>
            <person name="Korzhenkov A."/>
            <person name="Toshchakov S.V."/>
            <person name="Dedysh S.N."/>
        </authorList>
    </citation>
    <scope>NUCLEOTIDE SEQUENCE [LARGE SCALE GENOMIC DNA]</scope>
    <source>
        <strain evidence="3 5">Sph1</strain>
    </source>
</reference>
<dbReference type="KEGG" id="mpsy:CEK71_00545"/>
<dbReference type="RefSeq" id="WP_088617554.1">
    <property type="nucleotide sequence ID" value="NZ_CP022129.1"/>
</dbReference>
<evidence type="ECO:0000313" key="5">
    <source>
        <dbReference type="Proteomes" id="UP000237423"/>
    </source>
</evidence>
<organism evidence="2 4">
    <name type="scientific">Methylovulum psychrotolerans</name>
    <dbReference type="NCBI Taxonomy" id="1704499"/>
    <lineage>
        <taxon>Bacteria</taxon>
        <taxon>Pseudomonadati</taxon>
        <taxon>Pseudomonadota</taxon>
        <taxon>Gammaproteobacteria</taxon>
        <taxon>Methylococcales</taxon>
        <taxon>Methylococcaceae</taxon>
        <taxon>Methylovulum</taxon>
    </lineage>
</organism>
<feature type="domain" description="Uracil-DNA glycosylase-like" evidence="1">
    <location>
        <begin position="11"/>
        <end position="163"/>
    </location>
</feature>
<dbReference type="SUPFAM" id="SSF52141">
    <property type="entry name" value="Uracil-DNA glycosylase-like"/>
    <property type="match status" value="1"/>
</dbReference>
<dbReference type="Proteomes" id="UP000237423">
    <property type="component" value="Unassembled WGS sequence"/>
</dbReference>